<dbReference type="AlphaFoldDB" id="A0A9P0EEY8"/>
<dbReference type="EMBL" id="OV725078">
    <property type="protein sequence ID" value="CAH1393867.1"/>
    <property type="molecule type" value="Genomic_DNA"/>
</dbReference>
<reference evidence="1" key="1">
    <citation type="submission" date="2022-01" db="EMBL/GenBank/DDBJ databases">
        <authorList>
            <person name="King R."/>
        </authorList>
    </citation>
    <scope>NUCLEOTIDE SEQUENCE</scope>
</reference>
<gene>
    <name evidence="1" type="ORF">NEZAVI_LOCUS4476</name>
</gene>
<proteinExistence type="predicted"/>
<sequence length="78" mass="8859">MPNSISVPSYHGILIDQFLTGENGEMNLINLEALTGETILEKERRLSEMILQLQMVRDQLLSQQEQHKTKGLSPSIHD</sequence>
<evidence type="ECO:0000313" key="1">
    <source>
        <dbReference type="EMBL" id="CAH1393867.1"/>
    </source>
</evidence>
<accession>A0A9P0EEY8</accession>
<dbReference type="OrthoDB" id="6247875at2759"/>
<keyword evidence="2" id="KW-1185">Reference proteome</keyword>
<organism evidence="1 2">
    <name type="scientific">Nezara viridula</name>
    <name type="common">Southern green stink bug</name>
    <name type="synonym">Cimex viridulus</name>
    <dbReference type="NCBI Taxonomy" id="85310"/>
    <lineage>
        <taxon>Eukaryota</taxon>
        <taxon>Metazoa</taxon>
        <taxon>Ecdysozoa</taxon>
        <taxon>Arthropoda</taxon>
        <taxon>Hexapoda</taxon>
        <taxon>Insecta</taxon>
        <taxon>Pterygota</taxon>
        <taxon>Neoptera</taxon>
        <taxon>Paraneoptera</taxon>
        <taxon>Hemiptera</taxon>
        <taxon>Heteroptera</taxon>
        <taxon>Panheteroptera</taxon>
        <taxon>Pentatomomorpha</taxon>
        <taxon>Pentatomoidea</taxon>
        <taxon>Pentatomidae</taxon>
        <taxon>Pentatominae</taxon>
        <taxon>Nezara</taxon>
    </lineage>
</organism>
<dbReference type="Proteomes" id="UP001152798">
    <property type="component" value="Chromosome 2"/>
</dbReference>
<protein>
    <submittedName>
        <fullName evidence="1">Uncharacterized protein</fullName>
    </submittedName>
</protein>
<evidence type="ECO:0000313" key="2">
    <source>
        <dbReference type="Proteomes" id="UP001152798"/>
    </source>
</evidence>
<name>A0A9P0EEY8_NEZVI</name>